<feature type="transmembrane region" description="Helical" evidence="1">
    <location>
        <begin position="53"/>
        <end position="75"/>
    </location>
</feature>
<name>A0A2V3J583_9FLOR</name>
<keyword evidence="3" id="KW-1185">Reference proteome</keyword>
<proteinExistence type="predicted"/>
<comment type="caution">
    <text evidence="2">The sequence shown here is derived from an EMBL/GenBank/DDBJ whole genome shotgun (WGS) entry which is preliminary data.</text>
</comment>
<keyword evidence="1" id="KW-0472">Membrane</keyword>
<dbReference type="Proteomes" id="UP000247409">
    <property type="component" value="Unassembled WGS sequence"/>
</dbReference>
<evidence type="ECO:0000313" key="2">
    <source>
        <dbReference type="EMBL" id="PXF49596.1"/>
    </source>
</evidence>
<protein>
    <submittedName>
        <fullName evidence="2">Uncharacterized protein</fullName>
    </submittedName>
</protein>
<dbReference type="AlphaFoldDB" id="A0A2V3J583"/>
<accession>A0A2V3J583</accession>
<keyword evidence="1" id="KW-1133">Transmembrane helix</keyword>
<sequence length="91" mass="9958">MALRLATGPLRRSISGTAVRTEASKLPFEKPIFESELLNKAVAERESCRRLEFYGNVAVVIVGISALARFGYYVIYGKEGGAKALPPRRGD</sequence>
<dbReference type="EMBL" id="NBIV01000004">
    <property type="protein sequence ID" value="PXF49596.1"/>
    <property type="molecule type" value="Genomic_DNA"/>
</dbReference>
<dbReference type="OrthoDB" id="4140at2759"/>
<gene>
    <name evidence="2" type="ORF">BWQ96_00666</name>
</gene>
<organism evidence="2 3">
    <name type="scientific">Gracilariopsis chorda</name>
    <dbReference type="NCBI Taxonomy" id="448386"/>
    <lineage>
        <taxon>Eukaryota</taxon>
        <taxon>Rhodophyta</taxon>
        <taxon>Florideophyceae</taxon>
        <taxon>Rhodymeniophycidae</taxon>
        <taxon>Gracilariales</taxon>
        <taxon>Gracilariaceae</taxon>
        <taxon>Gracilariopsis</taxon>
    </lineage>
</organism>
<reference evidence="2 3" key="1">
    <citation type="journal article" date="2018" name="Mol. Biol. Evol.">
        <title>Analysis of the draft genome of the red seaweed Gracilariopsis chorda provides insights into genome size evolution in Rhodophyta.</title>
        <authorList>
            <person name="Lee J."/>
            <person name="Yang E.C."/>
            <person name="Graf L."/>
            <person name="Yang J.H."/>
            <person name="Qiu H."/>
            <person name="Zel Zion U."/>
            <person name="Chan C.X."/>
            <person name="Stephens T.G."/>
            <person name="Weber A.P.M."/>
            <person name="Boo G.H."/>
            <person name="Boo S.M."/>
            <person name="Kim K.M."/>
            <person name="Shin Y."/>
            <person name="Jung M."/>
            <person name="Lee S.J."/>
            <person name="Yim H.S."/>
            <person name="Lee J.H."/>
            <person name="Bhattacharya D."/>
            <person name="Yoon H.S."/>
        </authorList>
    </citation>
    <scope>NUCLEOTIDE SEQUENCE [LARGE SCALE GENOMIC DNA]</scope>
    <source>
        <strain evidence="2 3">SKKU-2015</strain>
        <tissue evidence="2">Whole body</tissue>
    </source>
</reference>
<keyword evidence="1" id="KW-0812">Transmembrane</keyword>
<evidence type="ECO:0000313" key="3">
    <source>
        <dbReference type="Proteomes" id="UP000247409"/>
    </source>
</evidence>
<evidence type="ECO:0000256" key="1">
    <source>
        <dbReference type="SAM" id="Phobius"/>
    </source>
</evidence>